<evidence type="ECO:0000313" key="2">
    <source>
        <dbReference type="Proteomes" id="UP001054945"/>
    </source>
</evidence>
<protein>
    <submittedName>
        <fullName evidence="1">Uncharacterized protein</fullName>
    </submittedName>
</protein>
<accession>A0AAV4TLT4</accession>
<dbReference type="Proteomes" id="UP001054945">
    <property type="component" value="Unassembled WGS sequence"/>
</dbReference>
<gene>
    <name evidence="1" type="ORF">CEXT_750611</name>
</gene>
<comment type="caution">
    <text evidence="1">The sequence shown here is derived from an EMBL/GenBank/DDBJ whole genome shotgun (WGS) entry which is preliminary data.</text>
</comment>
<dbReference type="AlphaFoldDB" id="A0AAV4TLT4"/>
<reference evidence="1 2" key="1">
    <citation type="submission" date="2021-06" db="EMBL/GenBank/DDBJ databases">
        <title>Caerostris extrusa draft genome.</title>
        <authorList>
            <person name="Kono N."/>
            <person name="Arakawa K."/>
        </authorList>
    </citation>
    <scope>NUCLEOTIDE SEQUENCE [LARGE SCALE GENOMIC DNA]</scope>
</reference>
<sequence length="174" mass="20677">MTPLTASTQLCKITSVFERTPQLVLSGWFFFPTLRGKSFYLPHPPGRILGDVTRHREFPFQFRAPLGNIHFLLNNFKKQHLNTAFKEIKDNFTIHHDQKNQLASSIEDQSDRRYDFNYRLLLPHANDGMYRGNEDTIRNQKYQWVTKRAQVSREIWYKVTCFFFSVTFCFGTEK</sequence>
<organism evidence="1 2">
    <name type="scientific">Caerostris extrusa</name>
    <name type="common">Bark spider</name>
    <name type="synonym">Caerostris bankana</name>
    <dbReference type="NCBI Taxonomy" id="172846"/>
    <lineage>
        <taxon>Eukaryota</taxon>
        <taxon>Metazoa</taxon>
        <taxon>Ecdysozoa</taxon>
        <taxon>Arthropoda</taxon>
        <taxon>Chelicerata</taxon>
        <taxon>Arachnida</taxon>
        <taxon>Araneae</taxon>
        <taxon>Araneomorphae</taxon>
        <taxon>Entelegynae</taxon>
        <taxon>Araneoidea</taxon>
        <taxon>Araneidae</taxon>
        <taxon>Caerostris</taxon>
    </lineage>
</organism>
<name>A0AAV4TLT4_CAEEX</name>
<evidence type="ECO:0000313" key="1">
    <source>
        <dbReference type="EMBL" id="GIY47080.1"/>
    </source>
</evidence>
<dbReference type="EMBL" id="BPLR01011520">
    <property type="protein sequence ID" value="GIY47080.1"/>
    <property type="molecule type" value="Genomic_DNA"/>
</dbReference>
<keyword evidence="2" id="KW-1185">Reference proteome</keyword>
<proteinExistence type="predicted"/>